<comment type="caution">
    <text evidence="3">The sequence shown here is derived from an EMBL/GenBank/DDBJ whole genome shotgun (WGS) entry which is preliminary data.</text>
</comment>
<dbReference type="AlphaFoldDB" id="A0A383XR18"/>
<dbReference type="Gene3D" id="3.90.1300.10">
    <property type="entry name" value="Amidase signature (AS) domain"/>
    <property type="match status" value="1"/>
</dbReference>
<dbReference type="EMBL" id="QEQK01000014">
    <property type="protein sequence ID" value="PWN55072.1"/>
    <property type="molecule type" value="Genomic_DNA"/>
</dbReference>
<accession>A0A383XR18</accession>
<dbReference type="GO" id="GO:0003824">
    <property type="term" value="F:catalytic activity"/>
    <property type="evidence" value="ECO:0007669"/>
    <property type="project" value="InterPro"/>
</dbReference>
<dbReference type="Pfam" id="PF01425">
    <property type="entry name" value="Amidase"/>
    <property type="match status" value="1"/>
</dbReference>
<dbReference type="PANTHER" id="PTHR11895">
    <property type="entry name" value="TRANSAMIDASE"/>
    <property type="match status" value="1"/>
</dbReference>
<sequence>MNALPEGDALHLAELVRSGEVSASELLEAAISAVERLNPQLNAVIGSLYDDARSRTQLPLGNGPFAGVPFLIKDLLSDYAGHPISSGSRFLKDYVPEQDSEMVVRYKRSGLNIFGKTNTPEFGLTPFTEPQLFGPTRNPWDLDRTPGGSSGGTGAAVAAGLVPMAGGGDGGGSIRIPASCNGLVGLKPTRGRNPTGPTRGDIWFGCAVEHPLTHSVRDSAAALDALSGAEPGDPHRAPPPAGRYLDAIEAPVRPLRIAYTGVPLLGDDMAPECLQGLEQTVTLLESLGHTLVADHPPINRPAFVEAFIVLLVAETAADVKDFARKIGRMPRKGELEPTTAALVRLAGSFTADELALALRELQAQTRAYGRWLQNYDVLLTPTLAEPPFVIGKYQPGLADALGIQALNRLPLAGLAKRSGLIEKMAQDIFRFIPNTPLANVTGDPSISLPLHWSTDGLPVGMMFSGQFGDETTLLQLARQLEIAQPWAQRKPSLHAASL</sequence>
<reference evidence="3 4" key="1">
    <citation type="submission" date="2018-05" db="EMBL/GenBank/DDBJ databases">
        <title>Abyssibacter profundi OUC007T gen. nov., sp. nov, a marine bacterium isolated from seawater of the Mariana Trench.</title>
        <authorList>
            <person name="Zhou S."/>
        </authorList>
    </citation>
    <scope>NUCLEOTIDE SEQUENCE [LARGE SCALE GENOMIC DNA]</scope>
    <source>
        <strain evidence="3 4">OUC007</strain>
    </source>
</reference>
<evidence type="ECO:0000313" key="4">
    <source>
        <dbReference type="Proteomes" id="UP000251800"/>
    </source>
</evidence>
<evidence type="ECO:0000259" key="2">
    <source>
        <dbReference type="Pfam" id="PF01425"/>
    </source>
</evidence>
<dbReference type="PANTHER" id="PTHR11895:SF7">
    <property type="entry name" value="GLUTAMYL-TRNA(GLN) AMIDOTRANSFERASE SUBUNIT A, MITOCHONDRIAL"/>
    <property type="match status" value="1"/>
</dbReference>
<keyword evidence="4" id="KW-1185">Reference proteome</keyword>
<feature type="domain" description="Amidase" evidence="2">
    <location>
        <begin position="25"/>
        <end position="474"/>
    </location>
</feature>
<name>A0A383XR18_9GAMM</name>
<dbReference type="SUPFAM" id="SSF75304">
    <property type="entry name" value="Amidase signature (AS) enzymes"/>
    <property type="match status" value="1"/>
</dbReference>
<proteinExistence type="inferred from homology"/>
<dbReference type="OrthoDB" id="9811471at2"/>
<dbReference type="InterPro" id="IPR020556">
    <property type="entry name" value="Amidase_CS"/>
</dbReference>
<dbReference type="InterPro" id="IPR023631">
    <property type="entry name" value="Amidase_dom"/>
</dbReference>
<evidence type="ECO:0000256" key="1">
    <source>
        <dbReference type="ARBA" id="ARBA00009199"/>
    </source>
</evidence>
<dbReference type="InterPro" id="IPR000120">
    <property type="entry name" value="Amidase"/>
</dbReference>
<gene>
    <name evidence="3" type="ORF">DEH80_14455</name>
</gene>
<comment type="similarity">
    <text evidence="1">Belongs to the amidase family.</text>
</comment>
<dbReference type="InterPro" id="IPR036928">
    <property type="entry name" value="AS_sf"/>
</dbReference>
<protein>
    <submittedName>
        <fullName evidence="3">Amidase</fullName>
    </submittedName>
</protein>
<organism evidence="3 4">
    <name type="scientific">Abyssibacter profundi</name>
    <dbReference type="NCBI Taxonomy" id="2182787"/>
    <lineage>
        <taxon>Bacteria</taxon>
        <taxon>Pseudomonadati</taxon>
        <taxon>Pseudomonadota</taxon>
        <taxon>Gammaproteobacteria</taxon>
        <taxon>Chromatiales</taxon>
        <taxon>Oceanococcaceae</taxon>
        <taxon>Abyssibacter</taxon>
    </lineage>
</organism>
<dbReference type="Proteomes" id="UP000251800">
    <property type="component" value="Unassembled WGS sequence"/>
</dbReference>
<dbReference type="PROSITE" id="PS00571">
    <property type="entry name" value="AMIDASES"/>
    <property type="match status" value="1"/>
</dbReference>
<evidence type="ECO:0000313" key="3">
    <source>
        <dbReference type="EMBL" id="PWN55072.1"/>
    </source>
</evidence>
<dbReference type="RefSeq" id="WP_109721223.1">
    <property type="nucleotide sequence ID" value="NZ_QEQK01000014.1"/>
</dbReference>